<dbReference type="Proteomes" id="UP000245956">
    <property type="component" value="Unassembled WGS sequence"/>
</dbReference>
<sequence>MLLHSVRTGRPSSELGPYKGEPTVSRQLCQLRPRRIHLNLVAGGIVEESSEDGYAPHAQVDTANGSMQNAKLSFHTVPPAECIPMRVWIPGTLVALTPERKAGSLPMQCGSAGGWTDKHLPRAEETHMLCKCSSRLPTLARIQCATRPLSSATIVLPDWASRGSVASVPHQVSDRAGSSAHCDSWEQFSFKFPSTLKL</sequence>
<accession>A0A2U3EHA2</accession>
<dbReference type="EMBL" id="LCWV01000004">
    <property type="protein sequence ID" value="PWI73881.1"/>
    <property type="molecule type" value="Genomic_DNA"/>
</dbReference>
<name>A0A2U3EHA2_PURLI</name>
<feature type="region of interest" description="Disordered" evidence="1">
    <location>
        <begin position="1"/>
        <end position="21"/>
    </location>
</feature>
<evidence type="ECO:0000313" key="2">
    <source>
        <dbReference type="EMBL" id="PWI73881.1"/>
    </source>
</evidence>
<evidence type="ECO:0000313" key="3">
    <source>
        <dbReference type="Proteomes" id="UP000245956"/>
    </source>
</evidence>
<comment type="caution">
    <text evidence="2">The sequence shown here is derived from an EMBL/GenBank/DDBJ whole genome shotgun (WGS) entry which is preliminary data.</text>
</comment>
<gene>
    <name evidence="2" type="ORF">PCL_09157</name>
</gene>
<organism evidence="2 3">
    <name type="scientific">Purpureocillium lilacinum</name>
    <name type="common">Paecilomyces lilacinus</name>
    <dbReference type="NCBI Taxonomy" id="33203"/>
    <lineage>
        <taxon>Eukaryota</taxon>
        <taxon>Fungi</taxon>
        <taxon>Dikarya</taxon>
        <taxon>Ascomycota</taxon>
        <taxon>Pezizomycotina</taxon>
        <taxon>Sordariomycetes</taxon>
        <taxon>Hypocreomycetidae</taxon>
        <taxon>Hypocreales</taxon>
        <taxon>Ophiocordycipitaceae</taxon>
        <taxon>Purpureocillium</taxon>
    </lineage>
</organism>
<protein>
    <submittedName>
        <fullName evidence="2">Uncharacterized protein</fullName>
    </submittedName>
</protein>
<evidence type="ECO:0000256" key="1">
    <source>
        <dbReference type="SAM" id="MobiDB-lite"/>
    </source>
</evidence>
<dbReference type="AlphaFoldDB" id="A0A2U3EHA2"/>
<proteinExistence type="predicted"/>
<reference evidence="2 3" key="1">
    <citation type="journal article" date="2016" name="Front. Microbiol.">
        <title>Genome and transcriptome sequences reveal the specific parasitism of the nematophagous Purpureocillium lilacinum 36-1.</title>
        <authorList>
            <person name="Xie J."/>
            <person name="Li S."/>
            <person name="Mo C."/>
            <person name="Xiao X."/>
            <person name="Peng D."/>
            <person name="Wang G."/>
            <person name="Xiao Y."/>
        </authorList>
    </citation>
    <scope>NUCLEOTIDE SEQUENCE [LARGE SCALE GENOMIC DNA]</scope>
    <source>
        <strain evidence="2 3">36-1</strain>
    </source>
</reference>